<protein>
    <submittedName>
        <fullName evidence="1">Uncharacterized protein</fullName>
    </submittedName>
</protein>
<reference evidence="1 2" key="1">
    <citation type="submission" date="2017-09" db="EMBL/GenBank/DDBJ databases">
        <title>Large-scale bioinformatics analysis of Bacillus genomes uncovers conserved roles of natural products in bacterial physiology.</title>
        <authorList>
            <consortium name="Agbiome Team Llc"/>
            <person name="Bleich R.M."/>
            <person name="Grubbs K.J."/>
            <person name="Santa Maria K.C."/>
            <person name="Allen S.E."/>
            <person name="Farag S."/>
            <person name="Shank E.A."/>
            <person name="Bowers A."/>
        </authorList>
    </citation>
    <scope>NUCLEOTIDE SEQUENCE [LARGE SCALE GENOMIC DNA]</scope>
    <source>
        <strain evidence="1 2">AFS049141</strain>
    </source>
</reference>
<comment type="caution">
    <text evidence="1">The sequence shown here is derived from an EMBL/GenBank/DDBJ whole genome shotgun (WGS) entry which is preliminary data.</text>
</comment>
<proteinExistence type="predicted"/>
<dbReference type="AlphaFoldDB" id="A0A9X7CAK9"/>
<evidence type="ECO:0000313" key="2">
    <source>
        <dbReference type="Proteomes" id="UP000223834"/>
    </source>
</evidence>
<gene>
    <name evidence="1" type="ORF">CN980_16225</name>
</gene>
<dbReference type="Proteomes" id="UP000223834">
    <property type="component" value="Unassembled WGS sequence"/>
</dbReference>
<evidence type="ECO:0000313" key="1">
    <source>
        <dbReference type="EMBL" id="PGO74599.1"/>
    </source>
</evidence>
<organism evidence="1 2">
    <name type="scientific">Bacillus cereus</name>
    <dbReference type="NCBI Taxonomy" id="1396"/>
    <lineage>
        <taxon>Bacteria</taxon>
        <taxon>Bacillati</taxon>
        <taxon>Bacillota</taxon>
        <taxon>Bacilli</taxon>
        <taxon>Bacillales</taxon>
        <taxon>Bacillaceae</taxon>
        <taxon>Bacillus</taxon>
        <taxon>Bacillus cereus group</taxon>
    </lineage>
</organism>
<dbReference type="EMBL" id="NUIQ01000139">
    <property type="protein sequence ID" value="PGO74599.1"/>
    <property type="molecule type" value="Genomic_DNA"/>
</dbReference>
<sequence length="243" mass="27636">MTPENKVFADASTKGVIFKATFGNIYDKFLQEPFSNWLSSWDAQYGYNADLENIGYKAPEFKQGQFAITVFNFYKNQDFCKRVKLLNPDGTTEIRTINHGEQLIIKQPGTLVKLNYDPSAYHTDQYADGTQGNYIYVTQSMIDQGNLGISIANWQTFYLEKANTPSINLSLILKFYPRENPGNFSFDAEALYNRLDPVRKAMATVTSNPIDRSNFINKSNSELTFGQLLEKAETLEKTIAINH</sequence>
<name>A0A9X7CAK9_BACCE</name>
<accession>A0A9X7CAK9</accession>